<dbReference type="RefSeq" id="WP_006844617.1">
    <property type="nucleotide sequence ID" value="NZ_AQWJ01000011.1"/>
</dbReference>
<feature type="chain" id="PRO_5003379946" evidence="1">
    <location>
        <begin position="19"/>
        <end position="73"/>
    </location>
</feature>
<comment type="caution">
    <text evidence="2">The sequence shown here is derived from an EMBL/GenBank/DDBJ whole genome shotgun (WGS) entry which is preliminary data.</text>
</comment>
<gene>
    <name evidence="2" type="ORF">HMPREF9456_03251</name>
</gene>
<protein>
    <submittedName>
        <fullName evidence="2">Uncharacterized protein</fullName>
    </submittedName>
</protein>
<organism evidence="2 3">
    <name type="scientific">Dysgonomonas mossii DSM 22836</name>
    <dbReference type="NCBI Taxonomy" id="742767"/>
    <lineage>
        <taxon>Bacteria</taxon>
        <taxon>Pseudomonadati</taxon>
        <taxon>Bacteroidota</taxon>
        <taxon>Bacteroidia</taxon>
        <taxon>Bacteroidales</taxon>
        <taxon>Dysgonomonadaceae</taxon>
        <taxon>Dysgonomonas</taxon>
    </lineage>
</organism>
<name>F8X4U2_9BACT</name>
<reference evidence="2 3" key="1">
    <citation type="submission" date="2011-04" db="EMBL/GenBank/DDBJ databases">
        <title>The Genome Sequence of Dysgonomonas mossii DSM 22836.</title>
        <authorList>
            <consortium name="The Broad Institute Genome Sequencing Platform"/>
            <person name="Earl A."/>
            <person name="Ward D."/>
            <person name="Feldgarden M."/>
            <person name="Gevers D."/>
            <person name="Pudlo N."/>
            <person name="Martens E."/>
            <person name="Allen-Vercoe E."/>
            <person name="Young S.K."/>
            <person name="Zeng Q."/>
            <person name="Gargeya S."/>
            <person name="Fitzgerald M."/>
            <person name="Haas B."/>
            <person name="Abouelleil A."/>
            <person name="Alvarado L."/>
            <person name="Arachchi H.M."/>
            <person name="Berlin A."/>
            <person name="Brown A."/>
            <person name="Chapman S.B."/>
            <person name="Chen Z."/>
            <person name="Dunbar C."/>
            <person name="Freedman E."/>
            <person name="Gearin G."/>
            <person name="Gellesch M."/>
            <person name="Goldberg J."/>
            <person name="Griggs A."/>
            <person name="Gujja S."/>
            <person name="Heiman D."/>
            <person name="Howarth C."/>
            <person name="Larson L."/>
            <person name="Lui A."/>
            <person name="MacDonald P.J.P."/>
            <person name="Mehta T."/>
            <person name="Montmayeur A."/>
            <person name="Murphy C."/>
            <person name="Neiman D."/>
            <person name="Pearson M."/>
            <person name="Priest M."/>
            <person name="Roberts A."/>
            <person name="Saif S."/>
            <person name="Shea T."/>
            <person name="Shenoy N."/>
            <person name="Sisk P."/>
            <person name="Stolte C."/>
            <person name="Sykes S."/>
            <person name="Yandava C."/>
            <person name="Wortman J."/>
            <person name="Nusbaum C."/>
            <person name="Birren B."/>
        </authorList>
    </citation>
    <scope>NUCLEOTIDE SEQUENCE [LARGE SCALE GENOMIC DNA]</scope>
    <source>
        <strain evidence="2 3">DSM 22836</strain>
    </source>
</reference>
<keyword evidence="3" id="KW-1185">Reference proteome</keyword>
<accession>F8X4U2</accession>
<evidence type="ECO:0000256" key="1">
    <source>
        <dbReference type="SAM" id="SignalP"/>
    </source>
</evidence>
<dbReference type="HOGENOM" id="CLU_2698764_0_0_10"/>
<dbReference type="GeneID" id="78083848"/>
<dbReference type="Proteomes" id="UP000006420">
    <property type="component" value="Unassembled WGS sequence"/>
</dbReference>
<sequence>MRRITIVAFFMLSLATFAQNSTPPIEGFGHFKFGMTKKQGQNAIKKHKTRNTKIIKLDTNVLSDLTTLHSVDC</sequence>
<proteinExistence type="predicted"/>
<dbReference type="AlphaFoldDB" id="F8X4U2"/>
<keyword evidence="1" id="KW-0732">Signal</keyword>
<feature type="signal peptide" evidence="1">
    <location>
        <begin position="1"/>
        <end position="18"/>
    </location>
</feature>
<dbReference type="EMBL" id="ADLW01000020">
    <property type="protein sequence ID" value="EGK04781.1"/>
    <property type="molecule type" value="Genomic_DNA"/>
</dbReference>
<evidence type="ECO:0000313" key="2">
    <source>
        <dbReference type="EMBL" id="EGK04781.1"/>
    </source>
</evidence>
<evidence type="ECO:0000313" key="3">
    <source>
        <dbReference type="Proteomes" id="UP000006420"/>
    </source>
</evidence>